<protein>
    <submittedName>
        <fullName evidence="1">Uncharacterized protein</fullName>
    </submittedName>
</protein>
<feature type="non-terminal residue" evidence="1">
    <location>
        <position position="1"/>
    </location>
</feature>
<name>A0A9P4S4Y4_9PEZI</name>
<dbReference type="EMBL" id="MU006105">
    <property type="protein sequence ID" value="KAF2836119.1"/>
    <property type="molecule type" value="Genomic_DNA"/>
</dbReference>
<dbReference type="Proteomes" id="UP000799429">
    <property type="component" value="Unassembled WGS sequence"/>
</dbReference>
<organism evidence="1 2">
    <name type="scientific">Patellaria atrata CBS 101060</name>
    <dbReference type="NCBI Taxonomy" id="1346257"/>
    <lineage>
        <taxon>Eukaryota</taxon>
        <taxon>Fungi</taxon>
        <taxon>Dikarya</taxon>
        <taxon>Ascomycota</taxon>
        <taxon>Pezizomycotina</taxon>
        <taxon>Dothideomycetes</taxon>
        <taxon>Dothideomycetes incertae sedis</taxon>
        <taxon>Patellariales</taxon>
        <taxon>Patellariaceae</taxon>
        <taxon>Patellaria</taxon>
    </lineage>
</organism>
<sequence>KKIQAAYFQLKTGIGYFKTYSKVIGKDEEAKCFRNCQSLQIPIHLILHCTHYSKERNEMRMQIRSKVTMAKLFCTKLGKQVLFKYIARTRISTARWLIHAGDVDRVEL</sequence>
<comment type="caution">
    <text evidence="1">The sequence shown here is derived from an EMBL/GenBank/DDBJ whole genome shotgun (WGS) entry which is preliminary data.</text>
</comment>
<dbReference type="OrthoDB" id="3942798at2759"/>
<accession>A0A9P4S4Y4</accession>
<evidence type="ECO:0000313" key="2">
    <source>
        <dbReference type="Proteomes" id="UP000799429"/>
    </source>
</evidence>
<gene>
    <name evidence="1" type="ORF">M501DRAFT_940379</name>
</gene>
<keyword evidence="2" id="KW-1185">Reference proteome</keyword>
<reference evidence="1" key="1">
    <citation type="journal article" date="2020" name="Stud. Mycol.">
        <title>101 Dothideomycetes genomes: a test case for predicting lifestyles and emergence of pathogens.</title>
        <authorList>
            <person name="Haridas S."/>
            <person name="Albert R."/>
            <person name="Binder M."/>
            <person name="Bloem J."/>
            <person name="Labutti K."/>
            <person name="Salamov A."/>
            <person name="Andreopoulos B."/>
            <person name="Baker S."/>
            <person name="Barry K."/>
            <person name="Bills G."/>
            <person name="Bluhm B."/>
            <person name="Cannon C."/>
            <person name="Castanera R."/>
            <person name="Culley D."/>
            <person name="Daum C."/>
            <person name="Ezra D."/>
            <person name="Gonzalez J."/>
            <person name="Henrissat B."/>
            <person name="Kuo A."/>
            <person name="Liang C."/>
            <person name="Lipzen A."/>
            <person name="Lutzoni F."/>
            <person name="Magnuson J."/>
            <person name="Mondo S."/>
            <person name="Nolan M."/>
            <person name="Ohm R."/>
            <person name="Pangilinan J."/>
            <person name="Park H.-J."/>
            <person name="Ramirez L."/>
            <person name="Alfaro M."/>
            <person name="Sun H."/>
            <person name="Tritt A."/>
            <person name="Yoshinaga Y."/>
            <person name="Zwiers L.-H."/>
            <person name="Turgeon B."/>
            <person name="Goodwin S."/>
            <person name="Spatafora J."/>
            <person name="Crous P."/>
            <person name="Grigoriev I."/>
        </authorList>
    </citation>
    <scope>NUCLEOTIDE SEQUENCE</scope>
    <source>
        <strain evidence="1">CBS 101060</strain>
    </source>
</reference>
<proteinExistence type="predicted"/>
<dbReference type="AlphaFoldDB" id="A0A9P4S4Y4"/>
<evidence type="ECO:0000313" key="1">
    <source>
        <dbReference type="EMBL" id="KAF2836119.1"/>
    </source>
</evidence>